<dbReference type="GeneTree" id="ENSGT00940000155152"/>
<evidence type="ECO:0000256" key="1">
    <source>
        <dbReference type="ARBA" id="ARBA00022536"/>
    </source>
</evidence>
<dbReference type="InterPro" id="IPR000742">
    <property type="entry name" value="EGF"/>
</dbReference>
<comment type="caution">
    <text evidence="6">Lacks conserved residue(s) required for the propagation of feature annotation.</text>
</comment>
<dbReference type="Pfam" id="PF00008">
    <property type="entry name" value="EGF"/>
    <property type="match status" value="2"/>
</dbReference>
<dbReference type="AlphaFoldDB" id="A0A8C5CVJ2"/>
<dbReference type="PANTHER" id="PTHR24049:SF22">
    <property type="entry name" value="DROSOPHILA CRUMBS HOMOLOG"/>
    <property type="match status" value="1"/>
</dbReference>
<dbReference type="SUPFAM" id="SSF57196">
    <property type="entry name" value="EGF/Laminin"/>
    <property type="match status" value="2"/>
</dbReference>
<keyword evidence="4 6" id="KW-1015">Disulfide bond</keyword>
<reference evidence="9" key="1">
    <citation type="submission" date="2025-08" db="UniProtKB">
        <authorList>
            <consortium name="Ensembl"/>
        </authorList>
    </citation>
    <scope>IDENTIFICATION</scope>
</reference>
<name>A0A8C5CVJ2_GADMO</name>
<feature type="domain" description="Laminin G" evidence="7">
    <location>
        <begin position="105"/>
        <end position="263"/>
    </location>
</feature>
<accession>A0A8C5CVJ2</accession>
<dbReference type="FunFam" id="2.10.25.10:FF:000122">
    <property type="entry name" value="Protein crumbs homolog 2"/>
    <property type="match status" value="1"/>
</dbReference>
<feature type="domain" description="EGF-like" evidence="8">
    <location>
        <begin position="265"/>
        <end position="302"/>
    </location>
</feature>
<feature type="disulfide bond" evidence="6">
    <location>
        <begin position="840"/>
        <end position="849"/>
    </location>
</feature>
<feature type="domain" description="EGF-like" evidence="8">
    <location>
        <begin position="484"/>
        <end position="517"/>
    </location>
</feature>
<dbReference type="GO" id="GO:0045197">
    <property type="term" value="P:establishment or maintenance of epithelial cell apical/basal polarity"/>
    <property type="evidence" value="ECO:0007669"/>
    <property type="project" value="TreeGrafter"/>
</dbReference>
<dbReference type="PROSITE" id="PS50025">
    <property type="entry name" value="LAM_G_DOMAIN"/>
    <property type="match status" value="3"/>
</dbReference>
<reference evidence="9" key="2">
    <citation type="submission" date="2025-09" db="UniProtKB">
        <authorList>
            <consortium name="Ensembl"/>
        </authorList>
    </citation>
    <scope>IDENTIFICATION</scope>
</reference>
<dbReference type="Pfam" id="PF02210">
    <property type="entry name" value="Laminin_G_2"/>
    <property type="match status" value="3"/>
</dbReference>
<dbReference type="Gene3D" id="2.10.25.10">
    <property type="entry name" value="Laminin"/>
    <property type="match status" value="5"/>
</dbReference>
<dbReference type="InterPro" id="IPR051022">
    <property type="entry name" value="Notch_Cell-Fate_Det"/>
</dbReference>
<dbReference type="PROSITE" id="PS50026">
    <property type="entry name" value="EGF_3"/>
    <property type="match status" value="5"/>
</dbReference>
<dbReference type="SMART" id="SM00179">
    <property type="entry name" value="EGF_CA"/>
    <property type="match status" value="3"/>
</dbReference>
<feature type="disulfide bond" evidence="6">
    <location>
        <begin position="91"/>
        <end position="100"/>
    </location>
</feature>
<dbReference type="Gene3D" id="2.60.120.200">
    <property type="match status" value="3"/>
</dbReference>
<feature type="disulfide bond" evidence="6">
    <location>
        <begin position="292"/>
        <end position="301"/>
    </location>
</feature>
<dbReference type="CDD" id="cd00110">
    <property type="entry name" value="LamG"/>
    <property type="match status" value="3"/>
</dbReference>
<dbReference type="InterPro" id="IPR013320">
    <property type="entry name" value="ConA-like_dom_sf"/>
</dbReference>
<keyword evidence="5" id="KW-0325">Glycoprotein</keyword>
<dbReference type="SMART" id="SM00181">
    <property type="entry name" value="EGF"/>
    <property type="match status" value="6"/>
</dbReference>
<protein>
    <submittedName>
        <fullName evidence="9">Uncharacterized protein</fullName>
    </submittedName>
</protein>
<feature type="domain" description="Laminin G" evidence="7">
    <location>
        <begin position="306"/>
        <end position="483"/>
    </location>
</feature>
<keyword evidence="1 6" id="KW-0245">EGF-like domain</keyword>
<evidence type="ECO:0000313" key="10">
    <source>
        <dbReference type="Proteomes" id="UP000694546"/>
    </source>
</evidence>
<keyword evidence="10" id="KW-1185">Reference proteome</keyword>
<keyword evidence="2" id="KW-0732">Signal</keyword>
<dbReference type="GO" id="GO:0005886">
    <property type="term" value="C:plasma membrane"/>
    <property type="evidence" value="ECO:0007669"/>
    <property type="project" value="TreeGrafter"/>
</dbReference>
<evidence type="ECO:0000256" key="2">
    <source>
        <dbReference type="ARBA" id="ARBA00022729"/>
    </source>
</evidence>
<dbReference type="InterPro" id="IPR001881">
    <property type="entry name" value="EGF-like_Ca-bd_dom"/>
</dbReference>
<keyword evidence="3" id="KW-0677">Repeat</keyword>
<evidence type="ECO:0000256" key="3">
    <source>
        <dbReference type="ARBA" id="ARBA00022737"/>
    </source>
</evidence>
<dbReference type="GO" id="GO:0032991">
    <property type="term" value="C:protein-containing complex"/>
    <property type="evidence" value="ECO:0007669"/>
    <property type="project" value="TreeGrafter"/>
</dbReference>
<evidence type="ECO:0000259" key="7">
    <source>
        <dbReference type="PROSITE" id="PS50025"/>
    </source>
</evidence>
<sequence length="893" mass="96243">SIESHNFLVCCLLCEEDIGVCEQQPCQNGGVCQRQSSGFRCLCSQSSQNGRLYGGETCADALSGCDDHRCENGGICWPLLVQDQHTYWCGCLAGFSGTRCQTPTAFSFQGSGGFLRVETPVRGAPLRLAFSFRTRGLAGTLLQRRVDHLLLTVELLSGQLRISGRRGQGLNTTLVQELQGNVSDGEWHAVEASLSGGGGGGGGGEDGDILFLGAPGLTPGVGEEAPAAFRGCFRDVVVDSELVLPRGPGPEAEEIQVNVTMGCTDEDLCGGAPCGGRGRCVAEGWRDYRCVCHRPYQGADCQRGEYEAMSYSVFSLVDPPSTLASDQQPPTLVVSMFVHTELPSGLLLVLANSSSQYLRVWLEEGRVKVQLNGHESVRGEDASADGRFRLLTVEVWDHVAVLTQAGHTQASVSIRPVQPRPGDKVFIGGLPDPRAAAVFGGYFRGCVQDLRINGRPLQVFPLPGSVPAESHRLEQSVHVIPGCGSDCAGAPCLNGGVCDPRGEDCSCPPGAAGRRCEEVRWCELSPCPSSAVCASLPHGFQSGAFGGNVLCYRGNGHITRPLTSLLLHLRTRQTDATVLQARRGSTPLLTVSLRGSHLAMELWADGEVAAVSVQSGGPVADGRWHTVELRMETPAAERSRWVVEDDGRRAEARLSDAVGGSLDFLREGVDILLGAGNSGEGLDGCLGPLEIGGIPLPFHRDEELSLPRPQKEQFLLWKVEADTCWDHRCGPGATCLRGQKQLLCCVCRRPELPVVECKGRGWNYSCFHGGSCSGGALICHCAAGFTGHWYAMPPNVFNGISLSSHSRSPRCETDVDECASDPCMHGGLCLDQQAGWECVCDQNYWGLHCQMDASDFHLYLFLALWQNFLQLLSYQMWHLDEVPEIEWANQVED</sequence>
<evidence type="ECO:0000256" key="4">
    <source>
        <dbReference type="ARBA" id="ARBA00023157"/>
    </source>
</evidence>
<dbReference type="GO" id="GO:0005509">
    <property type="term" value="F:calcium ion binding"/>
    <property type="evidence" value="ECO:0007669"/>
    <property type="project" value="InterPro"/>
</dbReference>
<evidence type="ECO:0000256" key="5">
    <source>
        <dbReference type="ARBA" id="ARBA00023180"/>
    </source>
</evidence>
<proteinExistence type="predicted"/>
<dbReference type="SUPFAM" id="SSF49899">
    <property type="entry name" value="Concanavalin A-like lectins/glucanases"/>
    <property type="match status" value="3"/>
</dbReference>
<dbReference type="InterPro" id="IPR001791">
    <property type="entry name" value="Laminin_G"/>
</dbReference>
<dbReference type="SMART" id="SM00282">
    <property type="entry name" value="LamG"/>
    <property type="match status" value="3"/>
</dbReference>
<feature type="disulfide bond" evidence="6">
    <location>
        <begin position="507"/>
        <end position="516"/>
    </location>
</feature>
<evidence type="ECO:0000313" key="9">
    <source>
        <dbReference type="Ensembl" id="ENSGMOP00000066694.1"/>
    </source>
</evidence>
<feature type="domain" description="Laminin G" evidence="7">
    <location>
        <begin position="539"/>
        <end position="724"/>
    </location>
</feature>
<dbReference type="PROSITE" id="PS01186">
    <property type="entry name" value="EGF_2"/>
    <property type="match status" value="2"/>
</dbReference>
<dbReference type="PROSITE" id="PS00022">
    <property type="entry name" value="EGF_1"/>
    <property type="match status" value="4"/>
</dbReference>
<dbReference type="OMA" id="MEMNQPR"/>
<dbReference type="CDD" id="cd00054">
    <property type="entry name" value="EGF_CA"/>
    <property type="match status" value="1"/>
</dbReference>
<dbReference type="GO" id="GO:0007157">
    <property type="term" value="P:heterophilic cell-cell adhesion via plasma membrane cell adhesion molecules"/>
    <property type="evidence" value="ECO:0007669"/>
    <property type="project" value="TreeGrafter"/>
</dbReference>
<dbReference type="Proteomes" id="UP000694546">
    <property type="component" value="Chromosome 8"/>
</dbReference>
<dbReference type="Ensembl" id="ENSGMOT00000038409.1">
    <property type="protein sequence ID" value="ENSGMOP00000066694.1"/>
    <property type="gene ID" value="ENSGMOG00000002275.2"/>
</dbReference>
<evidence type="ECO:0000259" key="8">
    <source>
        <dbReference type="PROSITE" id="PS50026"/>
    </source>
</evidence>
<dbReference type="PANTHER" id="PTHR24049">
    <property type="entry name" value="CRUMBS FAMILY MEMBER"/>
    <property type="match status" value="1"/>
</dbReference>
<feature type="domain" description="EGF-like" evidence="8">
    <location>
        <begin position="814"/>
        <end position="850"/>
    </location>
</feature>
<evidence type="ECO:0000256" key="6">
    <source>
        <dbReference type="PROSITE-ProRule" id="PRU00076"/>
    </source>
</evidence>
<organism evidence="9 10">
    <name type="scientific">Gadus morhua</name>
    <name type="common">Atlantic cod</name>
    <dbReference type="NCBI Taxonomy" id="8049"/>
    <lineage>
        <taxon>Eukaryota</taxon>
        <taxon>Metazoa</taxon>
        <taxon>Chordata</taxon>
        <taxon>Craniata</taxon>
        <taxon>Vertebrata</taxon>
        <taxon>Euteleostomi</taxon>
        <taxon>Actinopterygii</taxon>
        <taxon>Neopterygii</taxon>
        <taxon>Teleostei</taxon>
        <taxon>Neoteleostei</taxon>
        <taxon>Acanthomorphata</taxon>
        <taxon>Zeiogadaria</taxon>
        <taxon>Gadariae</taxon>
        <taxon>Gadiformes</taxon>
        <taxon>Gadoidei</taxon>
        <taxon>Gadidae</taxon>
        <taxon>Gadus</taxon>
    </lineage>
</organism>
<feature type="domain" description="EGF-like" evidence="8">
    <location>
        <begin position="17"/>
        <end position="59"/>
    </location>
</feature>
<feature type="domain" description="EGF-like" evidence="8">
    <location>
        <begin position="61"/>
        <end position="101"/>
    </location>
</feature>